<dbReference type="Proteomes" id="UP000499080">
    <property type="component" value="Unassembled WGS sequence"/>
</dbReference>
<gene>
    <name evidence="1" type="ORF">AVEN_131028_1</name>
</gene>
<organism evidence="1 2">
    <name type="scientific">Araneus ventricosus</name>
    <name type="common">Orbweaver spider</name>
    <name type="synonym">Epeira ventricosa</name>
    <dbReference type="NCBI Taxonomy" id="182803"/>
    <lineage>
        <taxon>Eukaryota</taxon>
        <taxon>Metazoa</taxon>
        <taxon>Ecdysozoa</taxon>
        <taxon>Arthropoda</taxon>
        <taxon>Chelicerata</taxon>
        <taxon>Arachnida</taxon>
        <taxon>Araneae</taxon>
        <taxon>Araneomorphae</taxon>
        <taxon>Entelegynae</taxon>
        <taxon>Araneoidea</taxon>
        <taxon>Araneidae</taxon>
        <taxon>Araneus</taxon>
    </lineage>
</organism>
<name>A0A4Y2X4P2_ARAVE</name>
<dbReference type="EMBL" id="BGPR01069254">
    <property type="protein sequence ID" value="GBO42972.1"/>
    <property type="molecule type" value="Genomic_DNA"/>
</dbReference>
<dbReference type="OrthoDB" id="7607518at2759"/>
<keyword evidence="2" id="KW-1185">Reference proteome</keyword>
<reference evidence="1 2" key="1">
    <citation type="journal article" date="2019" name="Sci. Rep.">
        <title>Orb-weaving spider Araneus ventricosus genome elucidates the spidroin gene catalogue.</title>
        <authorList>
            <person name="Kono N."/>
            <person name="Nakamura H."/>
            <person name="Ohtoshi R."/>
            <person name="Moran D.A.P."/>
            <person name="Shinohara A."/>
            <person name="Yoshida Y."/>
            <person name="Fujiwara M."/>
            <person name="Mori M."/>
            <person name="Tomita M."/>
            <person name="Arakawa K."/>
        </authorList>
    </citation>
    <scope>NUCLEOTIDE SEQUENCE [LARGE SCALE GENOMIC DNA]</scope>
</reference>
<dbReference type="AlphaFoldDB" id="A0A4Y2X4P2"/>
<protein>
    <submittedName>
        <fullName evidence="1">Uncharacterized protein</fullName>
    </submittedName>
</protein>
<comment type="caution">
    <text evidence="1">The sequence shown here is derived from an EMBL/GenBank/DDBJ whole genome shotgun (WGS) entry which is preliminary data.</text>
</comment>
<evidence type="ECO:0000313" key="2">
    <source>
        <dbReference type="Proteomes" id="UP000499080"/>
    </source>
</evidence>
<proteinExistence type="predicted"/>
<sequence>MILEVDNNDIDELMEEHSQDLTTEDLKQFHCNSQQVVVGESIQEKKKTTEKRQSSGAIREILKTWETGATSLRSITLIRQWRTNSFNH</sequence>
<accession>A0A4Y2X4P2</accession>
<evidence type="ECO:0000313" key="1">
    <source>
        <dbReference type="EMBL" id="GBO42972.1"/>
    </source>
</evidence>